<feature type="transmembrane region" description="Helical" evidence="1">
    <location>
        <begin position="106"/>
        <end position="124"/>
    </location>
</feature>
<feature type="transmembrane region" description="Helical" evidence="1">
    <location>
        <begin position="45"/>
        <end position="65"/>
    </location>
</feature>
<evidence type="ECO:0000313" key="3">
    <source>
        <dbReference type="Proteomes" id="UP000480185"/>
    </source>
</evidence>
<feature type="transmembrane region" description="Helical" evidence="1">
    <location>
        <begin position="77"/>
        <end position="100"/>
    </location>
</feature>
<dbReference type="AlphaFoldDB" id="A0A6G1XBM7"/>
<keyword evidence="1" id="KW-1133">Transmembrane helix</keyword>
<name>A0A6G1XBM7_9BACI</name>
<keyword evidence="3" id="KW-1185">Reference proteome</keyword>
<gene>
    <name evidence="2" type="ORF">GH754_18795</name>
</gene>
<dbReference type="EMBL" id="WJNH01000019">
    <property type="protein sequence ID" value="MRG88306.1"/>
    <property type="molecule type" value="Genomic_DNA"/>
</dbReference>
<organism evidence="2 3">
    <name type="scientific">Salinibacillus xinjiangensis</name>
    <dbReference type="NCBI Taxonomy" id="1229268"/>
    <lineage>
        <taxon>Bacteria</taxon>
        <taxon>Bacillati</taxon>
        <taxon>Bacillota</taxon>
        <taxon>Bacilli</taxon>
        <taxon>Bacillales</taxon>
        <taxon>Bacillaceae</taxon>
        <taxon>Salinibacillus</taxon>
    </lineage>
</organism>
<comment type="caution">
    <text evidence="2">The sequence shown here is derived from an EMBL/GenBank/DDBJ whole genome shotgun (WGS) entry which is preliminary data.</text>
</comment>
<feature type="transmembrane region" description="Helical" evidence="1">
    <location>
        <begin position="129"/>
        <end position="146"/>
    </location>
</feature>
<dbReference type="Pfam" id="PF22765">
    <property type="entry name" value="DUF7010"/>
    <property type="match status" value="1"/>
</dbReference>
<feature type="transmembrane region" description="Helical" evidence="1">
    <location>
        <begin position="152"/>
        <end position="172"/>
    </location>
</feature>
<evidence type="ECO:0000313" key="2">
    <source>
        <dbReference type="EMBL" id="MRG88306.1"/>
    </source>
</evidence>
<protein>
    <submittedName>
        <fullName evidence="2">Uncharacterized protein</fullName>
    </submittedName>
</protein>
<keyword evidence="1" id="KW-0812">Transmembrane</keyword>
<accession>A0A6G1XBM7</accession>
<dbReference type="Proteomes" id="UP000480185">
    <property type="component" value="Unassembled WGS sequence"/>
</dbReference>
<dbReference type="InterPro" id="IPR053824">
    <property type="entry name" value="DUF7010"/>
</dbReference>
<dbReference type="RefSeq" id="WP_228550312.1">
    <property type="nucleotide sequence ID" value="NZ_WJNH01000019.1"/>
</dbReference>
<reference evidence="2 3" key="1">
    <citation type="submission" date="2019-11" db="EMBL/GenBank/DDBJ databases">
        <authorList>
            <person name="Li J."/>
        </authorList>
    </citation>
    <scope>NUCLEOTIDE SEQUENCE [LARGE SCALE GENOMIC DNA]</scope>
    <source>
        <strain evidence="2 3">J4</strain>
    </source>
</reference>
<sequence length="196" mass="22579">MEIDALRNQLSIKSKNGVSFLLAATVIWTIITIIFIFPNEVIQKNIFMLWTVGLMFPLAVLMSKLCKAEWKSNDNPLGVLGLYLNLAQLMYFPIIFWAFANSPEQMILFFAVITGAHFYPYGWFYNAKAYYFGAPIMSVLLVVIGWDLPLDYMWVIPLTMVGFLLILSFSLYKDYQRKKEVSEDLEPDEKNVSKEG</sequence>
<proteinExistence type="predicted"/>
<evidence type="ECO:0000256" key="1">
    <source>
        <dbReference type="SAM" id="Phobius"/>
    </source>
</evidence>
<feature type="transmembrane region" description="Helical" evidence="1">
    <location>
        <begin position="20"/>
        <end position="39"/>
    </location>
</feature>
<keyword evidence="1" id="KW-0472">Membrane</keyword>